<feature type="region of interest" description="Disordered" evidence="16">
    <location>
        <begin position="240"/>
        <end position="260"/>
    </location>
</feature>
<keyword evidence="7" id="KW-0336">GPI-anchor</keyword>
<evidence type="ECO:0000256" key="4">
    <source>
        <dbReference type="ARBA" id="ARBA00022475"/>
    </source>
</evidence>
<evidence type="ECO:0000256" key="6">
    <source>
        <dbReference type="ARBA" id="ARBA00022617"/>
    </source>
</evidence>
<dbReference type="Pfam" id="PF05730">
    <property type="entry name" value="CFEM"/>
    <property type="match status" value="2"/>
</dbReference>
<sequence>MLFLWNFSLLVVLFCSNVLGAFVTTSSKTFSTTITSSKITSSSVASSSSTKISSSSVQIILSAKSSSPSPSFSPSTVSSIKSTTTLVTYNLYALTTTFTQLPACTSGYTAIEDWGTDIYDNLIFSSVGYNLTYTSCFPPQFYNSVLASIASTTLPAFTALICPATWENYEINSIYIICCPSGYGLIALNYDNSTRPGAGAVCTSYIGGADGNGTIVWANAFDGFTTTAASVVSTSSISSSISTTTSSHTSTSSSSTTSKTSLIKSTSTTPINIFSTEPTSSVSKTSSSSTSKSSSPTLTSTTTIIVVSKTSSVTTTTSTAVPSESNLPACGVTCFNILAQYSTLGCNALDSYCLCSNVNFGYGIRDCSNGACGTAVASTVIAFGSAYCSSATATHVAATTTIATAVAGESNLPACGITCFDNMLAQYSSLGCNQLDSYCLCSNVNFGYGLRDCSNGACGTAVASTVIAFGSAYCSTASATHIATSTAA</sequence>
<dbReference type="Proteomes" id="UP000184330">
    <property type="component" value="Unassembled WGS sequence"/>
</dbReference>
<feature type="disulfide bond" evidence="15">
    <location>
        <begin position="355"/>
        <end position="388"/>
    </location>
</feature>
<keyword evidence="4" id="KW-1003">Cell membrane</keyword>
<accession>A0A1L7XYS1</accession>
<dbReference type="OrthoDB" id="1193027at2759"/>
<evidence type="ECO:0000256" key="10">
    <source>
        <dbReference type="ARBA" id="ARBA00023004"/>
    </source>
</evidence>
<evidence type="ECO:0000313" key="20">
    <source>
        <dbReference type="Proteomes" id="UP000184330"/>
    </source>
</evidence>
<feature type="binding site" description="axial binding residue" evidence="15">
    <location>
        <position position="350"/>
    </location>
    <ligand>
        <name>heme</name>
        <dbReference type="ChEBI" id="CHEBI:30413"/>
    </ligand>
    <ligandPart>
        <name>Fe</name>
        <dbReference type="ChEBI" id="CHEBI:18248"/>
    </ligandPart>
</feature>
<dbReference type="GO" id="GO:0098552">
    <property type="term" value="C:side of membrane"/>
    <property type="evidence" value="ECO:0007669"/>
    <property type="project" value="UniProtKB-KW"/>
</dbReference>
<keyword evidence="20" id="KW-1185">Reference proteome</keyword>
<evidence type="ECO:0000256" key="17">
    <source>
        <dbReference type="SAM" id="SignalP"/>
    </source>
</evidence>
<dbReference type="PROSITE" id="PS52012">
    <property type="entry name" value="CFEM"/>
    <property type="match status" value="1"/>
</dbReference>
<feature type="domain" description="CFEM" evidence="18">
    <location>
        <begin position="302"/>
        <end position="415"/>
    </location>
</feature>
<evidence type="ECO:0000259" key="18">
    <source>
        <dbReference type="PROSITE" id="PS52012"/>
    </source>
</evidence>
<name>A0A1L7XYS1_9HELO</name>
<dbReference type="STRING" id="576137.A0A1L7XYS1"/>
<comment type="subcellular location">
    <subcellularLocation>
        <location evidence="1">Cell membrane</location>
        <topology evidence="1">Lipid-anchor</topology>
        <topology evidence="1">GPI-anchor</topology>
    </subcellularLocation>
    <subcellularLocation>
        <location evidence="2">Secreted</location>
    </subcellularLocation>
</comment>
<keyword evidence="13" id="KW-0325">Glycoprotein</keyword>
<dbReference type="AlphaFoldDB" id="A0A1L7XYS1"/>
<evidence type="ECO:0000256" key="2">
    <source>
        <dbReference type="ARBA" id="ARBA00004613"/>
    </source>
</evidence>
<feature type="disulfide bond" evidence="15">
    <location>
        <begin position="346"/>
        <end position="353"/>
    </location>
</feature>
<dbReference type="GO" id="GO:0005576">
    <property type="term" value="C:extracellular region"/>
    <property type="evidence" value="ECO:0007669"/>
    <property type="project" value="UniProtKB-SubCell"/>
</dbReference>
<protein>
    <recommendedName>
        <fullName evidence="18">CFEM domain-containing protein</fullName>
    </recommendedName>
</protein>
<evidence type="ECO:0000256" key="8">
    <source>
        <dbReference type="ARBA" id="ARBA00022723"/>
    </source>
</evidence>
<evidence type="ECO:0000256" key="16">
    <source>
        <dbReference type="SAM" id="MobiDB-lite"/>
    </source>
</evidence>
<evidence type="ECO:0000313" key="19">
    <source>
        <dbReference type="EMBL" id="CZR70095.1"/>
    </source>
</evidence>
<dbReference type="GO" id="GO:0046872">
    <property type="term" value="F:metal ion binding"/>
    <property type="evidence" value="ECO:0007669"/>
    <property type="project" value="UniProtKB-UniRule"/>
</dbReference>
<dbReference type="InterPro" id="IPR008427">
    <property type="entry name" value="Extracellular_membr_CFEM_dom"/>
</dbReference>
<keyword evidence="5" id="KW-0964">Secreted</keyword>
<dbReference type="GO" id="GO:0005886">
    <property type="term" value="C:plasma membrane"/>
    <property type="evidence" value="ECO:0007669"/>
    <property type="project" value="UniProtKB-SubCell"/>
</dbReference>
<keyword evidence="11" id="KW-0472">Membrane</keyword>
<keyword evidence="9 17" id="KW-0732">Signal</keyword>
<keyword evidence="8 15" id="KW-0479">Metal-binding</keyword>
<comment type="similarity">
    <text evidence="3">Belongs to the RBT5 family.</text>
</comment>
<dbReference type="SMART" id="SM00747">
    <property type="entry name" value="CFEM"/>
    <property type="match status" value="2"/>
</dbReference>
<evidence type="ECO:0000256" key="14">
    <source>
        <dbReference type="ARBA" id="ARBA00023288"/>
    </source>
</evidence>
<keyword evidence="6 15" id="KW-0349">Heme</keyword>
<dbReference type="InterPro" id="IPR051735">
    <property type="entry name" value="CFEM_domain"/>
</dbReference>
<feature type="region of interest" description="Disordered" evidence="16">
    <location>
        <begin position="277"/>
        <end position="297"/>
    </location>
</feature>
<evidence type="ECO:0000256" key="7">
    <source>
        <dbReference type="ARBA" id="ARBA00022622"/>
    </source>
</evidence>
<evidence type="ECO:0000256" key="11">
    <source>
        <dbReference type="ARBA" id="ARBA00023136"/>
    </source>
</evidence>
<evidence type="ECO:0000256" key="9">
    <source>
        <dbReference type="ARBA" id="ARBA00022729"/>
    </source>
</evidence>
<evidence type="ECO:0000256" key="5">
    <source>
        <dbReference type="ARBA" id="ARBA00022525"/>
    </source>
</evidence>
<keyword evidence="10 15" id="KW-0408">Iron</keyword>
<reference evidence="19 20" key="1">
    <citation type="submission" date="2016-03" db="EMBL/GenBank/DDBJ databases">
        <authorList>
            <person name="Ploux O."/>
        </authorList>
    </citation>
    <scope>NUCLEOTIDE SEQUENCE [LARGE SCALE GENOMIC DNA]</scope>
    <source>
        <strain evidence="19 20">UAMH 11012</strain>
    </source>
</reference>
<keyword evidence="12 15" id="KW-1015">Disulfide bond</keyword>
<evidence type="ECO:0000256" key="12">
    <source>
        <dbReference type="ARBA" id="ARBA00023157"/>
    </source>
</evidence>
<evidence type="ECO:0000256" key="13">
    <source>
        <dbReference type="ARBA" id="ARBA00023180"/>
    </source>
</evidence>
<evidence type="ECO:0000256" key="1">
    <source>
        <dbReference type="ARBA" id="ARBA00004609"/>
    </source>
</evidence>
<evidence type="ECO:0000256" key="15">
    <source>
        <dbReference type="PROSITE-ProRule" id="PRU01356"/>
    </source>
</evidence>
<gene>
    <name evidence="19" type="ORF">PAC_19996</name>
</gene>
<dbReference type="PANTHER" id="PTHR37928:SF1">
    <property type="entry name" value="CFEM DOMAIN PROTEIN (AFU_ORTHOLOGUE AFUA_6G14090)"/>
    <property type="match status" value="1"/>
</dbReference>
<proteinExistence type="inferred from homology"/>
<dbReference type="PANTHER" id="PTHR37928">
    <property type="entry name" value="CFEM DOMAIN PROTEIN (AFU_ORTHOLOGUE AFUA_6G14090)"/>
    <property type="match status" value="1"/>
</dbReference>
<organism evidence="19 20">
    <name type="scientific">Phialocephala subalpina</name>
    <dbReference type="NCBI Taxonomy" id="576137"/>
    <lineage>
        <taxon>Eukaryota</taxon>
        <taxon>Fungi</taxon>
        <taxon>Dikarya</taxon>
        <taxon>Ascomycota</taxon>
        <taxon>Pezizomycotina</taxon>
        <taxon>Leotiomycetes</taxon>
        <taxon>Helotiales</taxon>
        <taxon>Mollisiaceae</taxon>
        <taxon>Phialocephala</taxon>
        <taxon>Phialocephala fortinii species complex</taxon>
    </lineage>
</organism>
<feature type="signal peptide" evidence="17">
    <location>
        <begin position="1"/>
        <end position="20"/>
    </location>
</feature>
<dbReference type="EMBL" id="FJOG01000094">
    <property type="protein sequence ID" value="CZR70095.1"/>
    <property type="molecule type" value="Genomic_DNA"/>
</dbReference>
<keyword evidence="14" id="KW-0449">Lipoprotein</keyword>
<feature type="chain" id="PRO_5012882848" description="CFEM domain-containing protein" evidence="17">
    <location>
        <begin position="21"/>
        <end position="488"/>
    </location>
</feature>
<evidence type="ECO:0000256" key="3">
    <source>
        <dbReference type="ARBA" id="ARBA00010031"/>
    </source>
</evidence>
<comment type="caution">
    <text evidence="15">Lacks conserved residue(s) required for the propagation of feature annotation.</text>
</comment>